<feature type="transmembrane region" description="Helical" evidence="1">
    <location>
        <begin position="174"/>
        <end position="195"/>
    </location>
</feature>
<gene>
    <name evidence="2" type="ORF">TL08_26185</name>
</gene>
<dbReference type="KEGG" id="ahm:TL08_26185"/>
<keyword evidence="1" id="KW-1133">Transmembrane helix</keyword>
<dbReference type="EMBL" id="CP014859">
    <property type="protein sequence ID" value="AOS66006.1"/>
    <property type="molecule type" value="Genomic_DNA"/>
</dbReference>
<dbReference type="AlphaFoldDB" id="A0AAC9HVY8"/>
<evidence type="ECO:0000256" key="1">
    <source>
        <dbReference type="SAM" id="Phobius"/>
    </source>
</evidence>
<sequence>MGDNSYDFHSHWLMPAPVAEVADTLFDPADLPRWWPSVYLDVQTLRRTEGGGIGSSYELFTTGWLPYTLRWQLHVESVGEYDCAFTATGDFVGRGVWTLTETADGQTEVDFSWRIKADKPLLRNSPSWLKPFFAANHDWAMRRGEESLRLELRRRAARREGHVVPAPPAATPTAAALAAGGLGALAVGLVGVGLVRHARRRR</sequence>
<evidence type="ECO:0000313" key="3">
    <source>
        <dbReference type="Proteomes" id="UP000095210"/>
    </source>
</evidence>
<name>A0AAC9HVY8_9PSEU</name>
<evidence type="ECO:0000313" key="2">
    <source>
        <dbReference type="EMBL" id="AOS66006.1"/>
    </source>
</evidence>
<keyword evidence="1" id="KW-0812">Transmembrane</keyword>
<dbReference type="SUPFAM" id="SSF55961">
    <property type="entry name" value="Bet v1-like"/>
    <property type="match status" value="1"/>
</dbReference>
<organism evidence="2 3">
    <name type="scientific">Actinoalloteichus hymeniacidonis</name>
    <dbReference type="NCBI Taxonomy" id="340345"/>
    <lineage>
        <taxon>Bacteria</taxon>
        <taxon>Bacillati</taxon>
        <taxon>Actinomycetota</taxon>
        <taxon>Actinomycetes</taxon>
        <taxon>Pseudonocardiales</taxon>
        <taxon>Pseudonocardiaceae</taxon>
        <taxon>Actinoalloteichus</taxon>
    </lineage>
</organism>
<proteinExistence type="predicted"/>
<keyword evidence="1" id="KW-0472">Membrane</keyword>
<dbReference type="Proteomes" id="UP000095210">
    <property type="component" value="Chromosome"/>
</dbReference>
<dbReference type="Gene3D" id="3.30.530.20">
    <property type="match status" value="1"/>
</dbReference>
<dbReference type="RefSeq" id="WP_069852836.1">
    <property type="nucleotide sequence ID" value="NZ_CP014859.1"/>
</dbReference>
<keyword evidence="3" id="KW-1185">Reference proteome</keyword>
<protein>
    <submittedName>
        <fullName evidence="2">Polyketide cyclase / dehydrase and lipid transport</fullName>
    </submittedName>
</protein>
<dbReference type="InterPro" id="IPR023393">
    <property type="entry name" value="START-like_dom_sf"/>
</dbReference>
<reference evidence="3" key="1">
    <citation type="submission" date="2016-03" db="EMBL/GenBank/DDBJ databases">
        <title>Complete genome sequence of the type strain Actinoalloteichus hymeniacidonis DSM 45092.</title>
        <authorList>
            <person name="Schaffert L."/>
            <person name="Albersmeier A."/>
            <person name="Winkler A."/>
            <person name="Kalinowski J."/>
            <person name="Zotchev S."/>
            <person name="Ruckert C."/>
        </authorList>
    </citation>
    <scope>NUCLEOTIDE SEQUENCE [LARGE SCALE GENOMIC DNA]</scope>
    <source>
        <strain evidence="3">HPA177(T) (DSM 45092(T))</strain>
    </source>
</reference>
<accession>A0AAC9HVY8</accession>